<protein>
    <submittedName>
        <fullName evidence="1">Uncharacterized protein</fullName>
    </submittedName>
</protein>
<dbReference type="EMBL" id="CP011011">
    <property type="protein sequence ID" value="ATC82028.1"/>
    <property type="molecule type" value="Genomic_DNA"/>
</dbReference>
<evidence type="ECO:0000313" key="1">
    <source>
        <dbReference type="EMBL" id="ATC82028.1"/>
    </source>
</evidence>
<evidence type="ECO:0000313" key="2">
    <source>
        <dbReference type="Proteomes" id="UP000217277"/>
    </source>
</evidence>
<dbReference type="Proteomes" id="UP000217277">
    <property type="component" value="Chromosome I"/>
</dbReference>
<organism evidence="1 2">
    <name type="scientific">Pseudoalteromonas agarivorans DSM 14585</name>
    <dbReference type="NCBI Taxonomy" id="1312369"/>
    <lineage>
        <taxon>Bacteria</taxon>
        <taxon>Pseudomonadati</taxon>
        <taxon>Pseudomonadota</taxon>
        <taxon>Gammaproteobacteria</taxon>
        <taxon>Alteromonadales</taxon>
        <taxon>Pseudoalteromonadaceae</taxon>
        <taxon>Pseudoalteromonas</taxon>
    </lineage>
</organism>
<accession>A0ACA8DVU1</accession>
<keyword evidence="2" id="KW-1185">Reference proteome</keyword>
<reference evidence="1" key="1">
    <citation type="submission" date="2015-03" db="EMBL/GenBank/DDBJ databases">
        <authorList>
            <person name="Xie B.-B."/>
            <person name="Rong J.-C."/>
            <person name="Qin Q.-L."/>
            <person name="Zhang Y.-Z."/>
        </authorList>
    </citation>
    <scope>NUCLEOTIDE SEQUENCE</scope>
    <source>
        <strain evidence="1">DSM 14585</strain>
    </source>
</reference>
<proteinExistence type="predicted"/>
<sequence>MIKNSLLITLASLLALSANASASAQAQCTLEQNATPSQTKRYTQCLDTQINQAKYNQGTWVQKRKYELTKLEEQSGNTQILMLFKRSVDNHQKYIEASCQWRYILKLPNASQAAIDYKLCELALIEQFTQVLKKPL</sequence>
<name>A0ACA8DVU1_9GAMM</name>
<gene>
    <name evidence="1" type="ORF">PAGA_a1651</name>
</gene>